<dbReference type="STRING" id="1314751.GCA_001591425_01877"/>
<sequence>MTLSLSSFQIDNFLLDNYRNEIIYHQGLTKILDGKVIPILNNDGLAFCYFGENGIFGQREAYLIVFINGNYSMKNIIQELSKALEQMHSISFSNEIEILFLEIYTDDKDLIEKLSEMKEFLDMSRYSIKIRKKITERTMPSNVILSEPYSIRRISNEDELLVEETIDLITKALINGYKLLTDKPVNLINVKENVEASYYPLITENRISLSALNKQELCGHATVEIDEVGEGPVHREANLLDIYIKQPFMNHGLSSYLLNQIEQICLQNDISFLNATVEENDDVKLQRLLSMLDDKGYYKRSVTYYKWNN</sequence>
<dbReference type="AlphaFoldDB" id="A0A223KW15"/>
<evidence type="ECO:0000313" key="3">
    <source>
        <dbReference type="Proteomes" id="UP000215224"/>
    </source>
</evidence>
<dbReference type="RefSeq" id="WP_066415111.1">
    <property type="nucleotide sequence ID" value="NZ_CP018866.1"/>
</dbReference>
<keyword evidence="3" id="KW-1185">Reference proteome</keyword>
<dbReference type="EMBL" id="CP018866">
    <property type="protein sequence ID" value="AST93564.1"/>
    <property type="molecule type" value="Genomic_DNA"/>
</dbReference>
<feature type="domain" description="N-acetyltransferase" evidence="1">
    <location>
        <begin position="203"/>
        <end position="283"/>
    </location>
</feature>
<dbReference type="Pfam" id="PF00583">
    <property type="entry name" value="Acetyltransf_1"/>
    <property type="match status" value="1"/>
</dbReference>
<dbReference type="KEGG" id="bcoh:BC6307_20985"/>
<reference evidence="2 3" key="1">
    <citation type="submission" date="2016-12" db="EMBL/GenBank/DDBJ databases">
        <title>The whole genome sequencing and assembly of Bacillus cohnii DSM 6307T strain.</title>
        <authorList>
            <person name="Lee Y.-J."/>
            <person name="Yi H."/>
            <person name="Bahn Y.-S."/>
            <person name="Kim J.F."/>
            <person name="Lee D.-W."/>
        </authorList>
    </citation>
    <scope>NUCLEOTIDE SEQUENCE [LARGE SCALE GENOMIC DNA]</scope>
    <source>
        <strain evidence="2 3">DSM 6307</strain>
    </source>
</reference>
<dbReference type="InterPro" id="IPR016181">
    <property type="entry name" value="Acyl_CoA_acyltransferase"/>
</dbReference>
<accession>A0A223KW15</accession>
<evidence type="ECO:0000259" key="1">
    <source>
        <dbReference type="Pfam" id="PF00583"/>
    </source>
</evidence>
<organism evidence="2 3">
    <name type="scientific">Sutcliffiella cohnii</name>
    <dbReference type="NCBI Taxonomy" id="33932"/>
    <lineage>
        <taxon>Bacteria</taxon>
        <taxon>Bacillati</taxon>
        <taxon>Bacillota</taxon>
        <taxon>Bacilli</taxon>
        <taxon>Bacillales</taxon>
        <taxon>Bacillaceae</taxon>
        <taxon>Sutcliffiella</taxon>
    </lineage>
</organism>
<dbReference type="Gene3D" id="3.40.630.30">
    <property type="match status" value="1"/>
</dbReference>
<name>A0A223KW15_9BACI</name>
<protein>
    <recommendedName>
        <fullName evidence="1">N-acetyltransferase domain-containing protein</fullName>
    </recommendedName>
</protein>
<evidence type="ECO:0000313" key="2">
    <source>
        <dbReference type="EMBL" id="AST93564.1"/>
    </source>
</evidence>
<dbReference type="Proteomes" id="UP000215224">
    <property type="component" value="Chromosome"/>
</dbReference>
<dbReference type="CDD" id="cd04301">
    <property type="entry name" value="NAT_SF"/>
    <property type="match status" value="1"/>
</dbReference>
<dbReference type="SUPFAM" id="SSF55729">
    <property type="entry name" value="Acyl-CoA N-acyltransferases (Nat)"/>
    <property type="match status" value="1"/>
</dbReference>
<dbReference type="GO" id="GO:0016747">
    <property type="term" value="F:acyltransferase activity, transferring groups other than amino-acyl groups"/>
    <property type="evidence" value="ECO:0007669"/>
    <property type="project" value="InterPro"/>
</dbReference>
<proteinExistence type="predicted"/>
<dbReference type="InterPro" id="IPR000182">
    <property type="entry name" value="GNAT_dom"/>
</dbReference>
<gene>
    <name evidence="2" type="ORF">BC6307_20985</name>
</gene>